<protein>
    <submittedName>
        <fullName evidence="4">Halogenase</fullName>
    </submittedName>
</protein>
<evidence type="ECO:0000256" key="1">
    <source>
        <dbReference type="ARBA" id="ARBA00023002"/>
    </source>
</evidence>
<keyword evidence="1" id="KW-0560">Oxidoreductase</keyword>
<dbReference type="Gene3D" id="3.50.50.60">
    <property type="entry name" value="FAD/NAD(P)-binding domain"/>
    <property type="match status" value="1"/>
</dbReference>
<keyword evidence="2" id="KW-0503">Monooxygenase</keyword>
<dbReference type="SUPFAM" id="SSF51905">
    <property type="entry name" value="FAD/NAD(P)-binding domain"/>
    <property type="match status" value="1"/>
</dbReference>
<accession>A0A640UZX2</accession>
<dbReference type="InterPro" id="IPR006905">
    <property type="entry name" value="Flavin_halogenase"/>
</dbReference>
<evidence type="ECO:0000256" key="3">
    <source>
        <dbReference type="ARBA" id="ARBA00038396"/>
    </source>
</evidence>
<dbReference type="AlphaFoldDB" id="A0A640UZX2"/>
<sequence length="538" mass="60270">MNTMDNELRDDKRYDVAILGAGMAGGTLAAVLARNGVKVLVIDAGVHPRFAVGESTIPYTSTMTKVIAERYQVPEIAPLASFRGIQDKISPMSGRKQNFGFVYHREGKPQDPEQINQLVIPEWQRTESHLFRQDTDAYLFNLAVSYGAEGRLATRIQDIDAGADGVVLRSDRGEEFHAEYLVDGSGFRSPVAEKFGLREEPTRARHHSRTLFTHMVGVTPFDDAEAAAAHKQPSPWHNGTLHHVFEGGWLWVIPFDNHEGALSTLCSVGLTVDERVFPKSDQSPQEEFEAFLARFPQIAEQFTDARAVRPWVGTGRLQYSATRTVGERYCLTAHAAGFIDALYSRGLTNTFEVVNSLAWRLIEASRDGDWSTERFAYIDSLQQGLYDVHDDLVYSSFVGFRDYELWNAVSRVWKATSIMPTMTLERAYRAFLENRDDQVLRDLEKSETPGLAAPAGRDISQLLTFTRELCQQVEAGTVPSGQAAQEILARVRETEVLPAPFELGASDNRCFEATPELMQRALEWGRNEAPERIKSLFG</sequence>
<dbReference type="GO" id="GO:0004497">
    <property type="term" value="F:monooxygenase activity"/>
    <property type="evidence" value="ECO:0007669"/>
    <property type="project" value="UniProtKB-KW"/>
</dbReference>
<name>A0A640UZX2_9ACTN</name>
<organism evidence="4 5">
    <name type="scientific">Streptomyces tubercidicus</name>
    <dbReference type="NCBI Taxonomy" id="47759"/>
    <lineage>
        <taxon>Bacteria</taxon>
        <taxon>Bacillati</taxon>
        <taxon>Actinomycetota</taxon>
        <taxon>Actinomycetes</taxon>
        <taxon>Kitasatosporales</taxon>
        <taxon>Streptomycetaceae</taxon>
        <taxon>Streptomyces</taxon>
    </lineage>
</organism>
<reference evidence="4 5" key="1">
    <citation type="submission" date="2019-12" db="EMBL/GenBank/DDBJ databases">
        <title>Whole genome shotgun sequence of Streptomyces tubercidicus NBRC 13090.</title>
        <authorList>
            <person name="Ichikawa N."/>
            <person name="Kimura A."/>
            <person name="Kitahashi Y."/>
            <person name="Komaki H."/>
            <person name="Tamura T."/>
        </authorList>
    </citation>
    <scope>NUCLEOTIDE SEQUENCE [LARGE SCALE GENOMIC DNA]</scope>
    <source>
        <strain evidence="4 5">NBRC 13090</strain>
    </source>
</reference>
<dbReference type="InterPro" id="IPR050816">
    <property type="entry name" value="Flavin-dep_Halogenase_NPB"/>
</dbReference>
<comment type="similarity">
    <text evidence="3">Belongs to the flavin-dependent halogenase family. Bacterial tryptophan halogenase subfamily.</text>
</comment>
<dbReference type="EMBL" id="BLIR01000001">
    <property type="protein sequence ID" value="GFE40175.1"/>
    <property type="molecule type" value="Genomic_DNA"/>
</dbReference>
<evidence type="ECO:0000256" key="2">
    <source>
        <dbReference type="ARBA" id="ARBA00023033"/>
    </source>
</evidence>
<proteinExistence type="inferred from homology"/>
<gene>
    <name evidence="4" type="primary">prnC</name>
    <name evidence="4" type="ORF">Stube_48480</name>
</gene>
<keyword evidence="5" id="KW-1185">Reference proteome</keyword>
<dbReference type="PANTHER" id="PTHR43747">
    <property type="entry name" value="FAD-BINDING PROTEIN"/>
    <property type="match status" value="1"/>
</dbReference>
<evidence type="ECO:0000313" key="5">
    <source>
        <dbReference type="Proteomes" id="UP000431826"/>
    </source>
</evidence>
<dbReference type="InterPro" id="IPR036188">
    <property type="entry name" value="FAD/NAD-bd_sf"/>
</dbReference>
<dbReference type="Proteomes" id="UP000431826">
    <property type="component" value="Unassembled WGS sequence"/>
</dbReference>
<dbReference type="PANTHER" id="PTHR43747:SF5">
    <property type="entry name" value="FAD-BINDING DOMAIN-CONTAINING PROTEIN"/>
    <property type="match status" value="1"/>
</dbReference>
<dbReference type="Pfam" id="PF04820">
    <property type="entry name" value="Trp_halogenase"/>
    <property type="match status" value="2"/>
</dbReference>
<evidence type="ECO:0000313" key="4">
    <source>
        <dbReference type="EMBL" id="GFE40175.1"/>
    </source>
</evidence>
<dbReference type="PRINTS" id="PR00420">
    <property type="entry name" value="RNGMNOXGNASE"/>
</dbReference>
<comment type="caution">
    <text evidence="4">The sequence shown here is derived from an EMBL/GenBank/DDBJ whole genome shotgun (WGS) entry which is preliminary data.</text>
</comment>